<name>A0A815LF45_ADIRI</name>
<dbReference type="Proteomes" id="UP000663852">
    <property type="component" value="Unassembled WGS sequence"/>
</dbReference>
<organism evidence="1 2">
    <name type="scientific">Adineta ricciae</name>
    <name type="common">Rotifer</name>
    <dbReference type="NCBI Taxonomy" id="249248"/>
    <lineage>
        <taxon>Eukaryota</taxon>
        <taxon>Metazoa</taxon>
        <taxon>Spiralia</taxon>
        <taxon>Gnathifera</taxon>
        <taxon>Rotifera</taxon>
        <taxon>Eurotatoria</taxon>
        <taxon>Bdelloidea</taxon>
        <taxon>Adinetida</taxon>
        <taxon>Adinetidae</taxon>
        <taxon>Adineta</taxon>
    </lineage>
</organism>
<comment type="caution">
    <text evidence="1">The sequence shown here is derived from an EMBL/GenBank/DDBJ whole genome shotgun (WGS) entry which is preliminary data.</text>
</comment>
<sequence length="117" mass="13303">MFLKLLVNVFERAKSKLTSTRSIDRTLSDSDNEFETNNCKQMFSSGPSIIHQQPRLSISKWLCTSPPSINKSTLYPNETSLVYKLSSDKRNQTISQALIVLYLSCLPVIIIESLPHR</sequence>
<evidence type="ECO:0000313" key="2">
    <source>
        <dbReference type="Proteomes" id="UP000663852"/>
    </source>
</evidence>
<proteinExistence type="predicted"/>
<protein>
    <submittedName>
        <fullName evidence="1">Uncharacterized protein</fullName>
    </submittedName>
</protein>
<dbReference type="AlphaFoldDB" id="A0A815LF45"/>
<gene>
    <name evidence="1" type="ORF">EDS130_LOCUS36379</name>
</gene>
<reference evidence="1" key="1">
    <citation type="submission" date="2021-02" db="EMBL/GenBank/DDBJ databases">
        <authorList>
            <person name="Nowell W R."/>
        </authorList>
    </citation>
    <scope>NUCLEOTIDE SEQUENCE</scope>
</reference>
<accession>A0A815LF45</accession>
<dbReference type="EMBL" id="CAJNOJ010000337">
    <property type="protein sequence ID" value="CAF1406265.1"/>
    <property type="molecule type" value="Genomic_DNA"/>
</dbReference>
<evidence type="ECO:0000313" key="1">
    <source>
        <dbReference type="EMBL" id="CAF1406265.1"/>
    </source>
</evidence>